<keyword evidence="9" id="KW-1185">Reference proteome</keyword>
<dbReference type="InterPro" id="IPR009292">
    <property type="entry name" value="RRP36"/>
</dbReference>
<dbReference type="GO" id="GO:0005730">
    <property type="term" value="C:nucleolus"/>
    <property type="evidence" value="ECO:0007669"/>
    <property type="project" value="UniProtKB-SubCell"/>
</dbReference>
<dbReference type="eggNOG" id="ENOG502S1NE">
    <property type="taxonomic scope" value="Eukaryota"/>
</dbReference>
<dbReference type="GO" id="GO:0030686">
    <property type="term" value="C:90S preribosome"/>
    <property type="evidence" value="ECO:0007669"/>
    <property type="project" value="TreeGrafter"/>
</dbReference>
<keyword evidence="4 6" id="KW-0698">rRNA processing</keyword>
<accession>A0A088RI12</accession>
<dbReference type="PANTHER" id="PTHR21738">
    <property type="entry name" value="RIBOSOMAL RNA PROCESSING PROTEIN 36 HOMOLOG"/>
    <property type="match status" value="1"/>
</dbReference>
<dbReference type="GeneID" id="22572056"/>
<gene>
    <name evidence="8" type="ORF">LPMP_040970</name>
</gene>
<sequence length="223" mass="25778">MKKGDGPPPAHDAHRRPPRTASLYGPTSSTGATAAAKSAVAQWRVDPRFDPMFGRADKRAFEQHYGFLREAEAKEEEERRFRIKCLRCVIRRCELEEVGEDLDDYDLSDYEQEVFGEDHQRELREMKLTPPQRLYAELEQLQRASQLYVSKTRDASVKDRRSSVKKNLLRKEVAAVKAGIKARPYFPKRAEVKRATTADTFSRLHDRGGKAAVERYVIRKRKK</sequence>
<dbReference type="Pfam" id="PF06102">
    <property type="entry name" value="RRP36"/>
    <property type="match status" value="1"/>
</dbReference>
<evidence type="ECO:0000256" key="2">
    <source>
        <dbReference type="ARBA" id="ARBA00009418"/>
    </source>
</evidence>
<dbReference type="GO" id="GO:0000462">
    <property type="term" value="P:maturation of SSU-rRNA from tricistronic rRNA transcript (SSU-rRNA, 5.8S rRNA, LSU-rRNA)"/>
    <property type="evidence" value="ECO:0007669"/>
    <property type="project" value="TreeGrafter"/>
</dbReference>
<feature type="compositionally biased region" description="Pro residues" evidence="7">
    <location>
        <begin position="1"/>
        <end position="10"/>
    </location>
</feature>
<evidence type="ECO:0000256" key="5">
    <source>
        <dbReference type="ARBA" id="ARBA00023242"/>
    </source>
</evidence>
<dbReference type="EMBL" id="CP009373">
    <property type="protein sequence ID" value="AIN95420.1"/>
    <property type="molecule type" value="Genomic_DNA"/>
</dbReference>
<keyword evidence="6" id="KW-0687">Ribonucleoprotein</keyword>
<name>A0A088RI12_LEIPA</name>
<evidence type="ECO:0000256" key="1">
    <source>
        <dbReference type="ARBA" id="ARBA00004604"/>
    </source>
</evidence>
<dbReference type="VEuPathDB" id="TriTrypDB:LPMP_040970"/>
<reference evidence="8 9" key="1">
    <citation type="journal article" date="2015" name="Sci. Rep.">
        <title>The genome of Leishmania panamensis: insights into genomics of the L. (Viannia) subgenus.</title>
        <authorList>
            <person name="Llanes A."/>
            <person name="Restrepo C.M."/>
            <person name="Vecchio G.D."/>
            <person name="Anguizola F.J."/>
            <person name="Lleonart R."/>
        </authorList>
    </citation>
    <scope>NUCLEOTIDE SEQUENCE [LARGE SCALE GENOMIC DNA]</scope>
    <source>
        <strain evidence="8 9">MHOM/PA/94/PSC-1</strain>
    </source>
</reference>
<evidence type="ECO:0000256" key="3">
    <source>
        <dbReference type="ARBA" id="ARBA00022517"/>
    </source>
</evidence>
<dbReference type="VEuPathDB" id="TriTrypDB:LPAL13_040016900"/>
<comment type="subunit">
    <text evidence="6">Associates with 90S and pre-40S pre-ribosomal particles.</text>
</comment>
<dbReference type="RefSeq" id="XP_010703742.1">
    <property type="nucleotide sequence ID" value="XM_010705440.1"/>
</dbReference>
<dbReference type="PANTHER" id="PTHR21738:SF0">
    <property type="entry name" value="RIBOSOMAL RNA PROCESSING PROTEIN 36 HOMOLOG"/>
    <property type="match status" value="1"/>
</dbReference>
<organism evidence="8 9">
    <name type="scientific">Leishmania panamensis</name>
    <dbReference type="NCBI Taxonomy" id="5679"/>
    <lineage>
        <taxon>Eukaryota</taxon>
        <taxon>Discoba</taxon>
        <taxon>Euglenozoa</taxon>
        <taxon>Kinetoplastea</taxon>
        <taxon>Metakinetoplastina</taxon>
        <taxon>Trypanosomatida</taxon>
        <taxon>Trypanosomatidae</taxon>
        <taxon>Leishmaniinae</taxon>
        <taxon>Leishmania</taxon>
        <taxon>Leishmania guyanensis species complex</taxon>
    </lineage>
</organism>
<comment type="function">
    <text evidence="6">Component of the 90S pre-ribosome involved in the maturation of rRNAs. Required for early cleavages of the pre-RNAs in the 40S ribosomal subunit maturation pathway.</text>
</comment>
<evidence type="ECO:0000313" key="8">
    <source>
        <dbReference type="EMBL" id="AIN95420.1"/>
    </source>
</evidence>
<keyword evidence="5 6" id="KW-0539">Nucleus</keyword>
<keyword evidence="3 6" id="KW-0690">Ribosome biogenesis</keyword>
<evidence type="ECO:0000256" key="6">
    <source>
        <dbReference type="RuleBase" id="RU368027"/>
    </source>
</evidence>
<feature type="region of interest" description="Disordered" evidence="7">
    <location>
        <begin position="1"/>
        <end position="32"/>
    </location>
</feature>
<protein>
    <recommendedName>
        <fullName evidence="6">rRNA biogenesis protein RRP36</fullName>
    </recommendedName>
</protein>
<evidence type="ECO:0000256" key="7">
    <source>
        <dbReference type="SAM" id="MobiDB-lite"/>
    </source>
</evidence>
<comment type="subcellular location">
    <subcellularLocation>
        <location evidence="1 6">Nucleus</location>
        <location evidence="1 6">Nucleolus</location>
    </subcellularLocation>
</comment>
<evidence type="ECO:0000313" key="9">
    <source>
        <dbReference type="Proteomes" id="UP000063063"/>
    </source>
</evidence>
<dbReference type="AlphaFoldDB" id="A0A088RI12"/>
<comment type="similarity">
    <text evidence="2 6">Belongs to the RRP36 family.</text>
</comment>
<proteinExistence type="inferred from homology"/>
<dbReference type="OrthoDB" id="448446at2759"/>
<evidence type="ECO:0000256" key="4">
    <source>
        <dbReference type="ARBA" id="ARBA00022552"/>
    </source>
</evidence>
<dbReference type="KEGG" id="lpan:LPMP_040970"/>
<dbReference type="Proteomes" id="UP000063063">
    <property type="component" value="Chromosome 4"/>
</dbReference>